<evidence type="ECO:0000313" key="1">
    <source>
        <dbReference type="EMBL" id="QPX47971.1"/>
    </source>
</evidence>
<dbReference type="RefSeq" id="YP_010669981.1">
    <property type="nucleotide sequence ID" value="NC_070963.1"/>
</dbReference>
<reference evidence="1" key="1">
    <citation type="submission" date="2020-09" db="EMBL/GenBank/DDBJ databases">
        <authorList>
            <person name="Zhang D."/>
            <person name="Hatherill J.R."/>
            <person name="Ramirez J.F."/>
            <person name="Edinger B."/>
            <person name="Balarin R."/>
            <person name="Sullivan A."/>
            <person name="Humpal K.M."/>
            <person name="Guseva A."/>
            <person name="Butela K.A."/>
            <person name="Garlena R.A."/>
            <person name="Russell D.A."/>
            <person name="Pope W.H."/>
            <person name="Jacobs-Sera D."/>
            <person name="Hatfull G.F."/>
        </authorList>
    </citation>
    <scope>NUCLEOTIDE SEQUENCE</scope>
</reference>
<dbReference type="GeneID" id="77946176"/>
<dbReference type="KEGG" id="vg:77946176"/>
<sequence>MALERLTQITNSGITSGITITGVNLTGVITATSANVGSGITLSGTQINVGSATTIHSSGFQIGSSSLHSTGISLNNINASGVVTATTFSGNLTGNVTGNATGLSGTPSITVATINASNATFSGNVSVAGTVTYEDVTNVDSVGLITARSGIRVNDGGVVLIGSGTSTGTASQPLQVTGGAYVSGNLGIGTTNSTQALDVNGNINLVSTNNYIQKNINDNTEEYILRGPTLSSWHPTIAYTRSTGTSARGFRFGSNDNAGNKSEWFSIWNGSVGINSSLPASTADVFGQQANTGSTSASVPTGTLRLAYDGASEAENYGSSLVFTQRYFSGQNAQIAVGQIAGVKIAGGGNYGGGLAFFTSNGTGNNLAERVRIDNSGNTGIGTNSPRAKLDIGGGSIYNAGTYQAPLVSVSGGYLSIKSQNADGVSRLTLIGDSATGDGIIDWGGNGNFNLKFTNNGSERGRFDSSGRFGIGLTNPQFQLQTTGNAFFNNQYVVDKYMGYFNDPGSYPEYMLLGRNNSGDVFRVLGQIYGHRGGGGERNAFFNICCSKTNYPSTSYAAGGRLGSASFALVTLTYAGNSWLALQSGSAGNSGGLNLSFTGQIYHSYSGTQWTHMDFYGSPVAISSGSVSSVSTIISF</sequence>
<organism evidence="1 2">
    <name type="scientific">Synechococcus phage S-SRM01</name>
    <dbReference type="NCBI Taxonomy" id="2781608"/>
    <lineage>
        <taxon>Viruses</taxon>
        <taxon>Duplodnaviria</taxon>
        <taxon>Heunggongvirae</taxon>
        <taxon>Uroviricota</taxon>
        <taxon>Caudoviricetes</taxon>
        <taxon>Pantevenvirales</taxon>
        <taxon>Kyanoviridae</taxon>
        <taxon>Serangoonvirus</taxon>
        <taxon>Serangoonvirus essarone</taxon>
    </lineage>
</organism>
<name>A0A879R1V6_9CAUD</name>
<evidence type="ECO:0000313" key="2">
    <source>
        <dbReference type="Proteomes" id="UP000664915"/>
    </source>
</evidence>
<dbReference type="EMBL" id="MW015081">
    <property type="protein sequence ID" value="QPX47971.1"/>
    <property type="molecule type" value="Genomic_DNA"/>
</dbReference>
<protein>
    <submittedName>
        <fullName evidence="1">Tail fiber-like protein</fullName>
    </submittedName>
</protein>
<dbReference type="Proteomes" id="UP000664915">
    <property type="component" value="Segment"/>
</dbReference>
<proteinExistence type="predicted"/>
<keyword evidence="2" id="KW-1185">Reference proteome</keyword>
<accession>A0A879R1V6</accession>